<dbReference type="GO" id="GO:0005524">
    <property type="term" value="F:ATP binding"/>
    <property type="evidence" value="ECO:0007669"/>
    <property type="project" value="UniProtKB-KW"/>
</dbReference>
<dbReference type="PANTHER" id="PTHR46487:SF1">
    <property type="entry name" value="DNA REPAIR PROTEIN XRCC3"/>
    <property type="match status" value="1"/>
</dbReference>
<dbReference type="GO" id="GO:0000400">
    <property type="term" value="F:four-way junction DNA binding"/>
    <property type="evidence" value="ECO:0007669"/>
    <property type="project" value="TreeGrafter"/>
</dbReference>
<dbReference type="GO" id="GO:0045003">
    <property type="term" value="P:double-strand break repair via synthesis-dependent strand annealing"/>
    <property type="evidence" value="ECO:0007669"/>
    <property type="project" value="TreeGrafter"/>
</dbReference>
<dbReference type="AlphaFoldDB" id="K3WTF5"/>
<dbReference type="Gene3D" id="3.40.50.300">
    <property type="entry name" value="P-loop containing nucleotide triphosphate hydrolases"/>
    <property type="match status" value="1"/>
</dbReference>
<accession>K3WTF5</accession>
<name>K3WTF5_GLOUD</name>
<evidence type="ECO:0000256" key="4">
    <source>
        <dbReference type="ARBA" id="ARBA00022840"/>
    </source>
</evidence>
<keyword evidence="3" id="KW-0227">DNA damage</keyword>
<dbReference type="GO" id="GO:0000722">
    <property type="term" value="P:telomere maintenance via recombination"/>
    <property type="evidence" value="ECO:0007669"/>
    <property type="project" value="TreeGrafter"/>
</dbReference>
<dbReference type="GO" id="GO:0090656">
    <property type="term" value="P:t-circle formation"/>
    <property type="evidence" value="ECO:0007669"/>
    <property type="project" value="TreeGrafter"/>
</dbReference>
<dbReference type="SUPFAM" id="SSF52540">
    <property type="entry name" value="P-loop containing nucleoside triphosphate hydrolases"/>
    <property type="match status" value="1"/>
</dbReference>
<dbReference type="eggNOG" id="KOG1564">
    <property type="taxonomic scope" value="Eukaryota"/>
</dbReference>
<dbReference type="GO" id="GO:0071140">
    <property type="term" value="P:resolution of mitotic recombination intermediates"/>
    <property type="evidence" value="ECO:0007669"/>
    <property type="project" value="TreeGrafter"/>
</dbReference>
<comment type="subcellular location">
    <subcellularLocation>
        <location evidence="1">Nucleus</location>
    </subcellularLocation>
</comment>
<sequence>MAVASVTTALDLWRTHEQDARALRCGCDTIDELLSGGFRSGLLTEVCGEASAGKTQLCLQLLLQSTLPPQLGGLGSTACYICTEGIGSIKRLNDLAGVYATRYGTRVATQRKRKREEDAVSKSNAFLDGIFIEQVYETEGLLELLQSRLPTLLEEQNTKLVVIDSIAAVFRLEATTSIKEASRRSRLMFHMANCMRILSAQYQVVFIVSNQVTGNFSDESTSTTTAHDAHKPALGLSWSNCINQRLMITRTPHSTRRRIQVVMSPYLPNASAYFEITSEGVADVDD</sequence>
<dbReference type="InterPro" id="IPR027417">
    <property type="entry name" value="P-loop_NTPase"/>
</dbReference>
<dbReference type="EnsemblProtists" id="PYU1_T008249">
    <property type="protein sequence ID" value="PYU1_T008249"/>
    <property type="gene ID" value="PYU1_G008233"/>
</dbReference>
<dbReference type="PROSITE" id="PS50162">
    <property type="entry name" value="RECA_2"/>
    <property type="match status" value="1"/>
</dbReference>
<protein>
    <recommendedName>
        <fullName evidence="7">RecA family profile 1 domain-containing protein</fullName>
    </recommendedName>
</protein>
<keyword evidence="5" id="KW-0234">DNA repair</keyword>
<keyword evidence="2" id="KW-0547">Nucleotide-binding</keyword>
<proteinExistence type="predicted"/>
<dbReference type="OMA" id="WANQVTV"/>
<evidence type="ECO:0000313" key="8">
    <source>
        <dbReference type="EnsemblProtists" id="PYU1_T008249"/>
    </source>
</evidence>
<feature type="domain" description="RecA family profile 1" evidence="7">
    <location>
        <begin position="19"/>
        <end position="212"/>
    </location>
</feature>
<dbReference type="InParanoid" id="K3WTF5"/>
<evidence type="ECO:0000256" key="2">
    <source>
        <dbReference type="ARBA" id="ARBA00022741"/>
    </source>
</evidence>
<evidence type="ECO:0000313" key="9">
    <source>
        <dbReference type="Proteomes" id="UP000019132"/>
    </source>
</evidence>
<evidence type="ECO:0000256" key="5">
    <source>
        <dbReference type="ARBA" id="ARBA00023204"/>
    </source>
</evidence>
<dbReference type="InterPro" id="IPR047348">
    <property type="entry name" value="XRCC3-like_C"/>
</dbReference>
<organism evidence="8 9">
    <name type="scientific">Globisporangium ultimum (strain ATCC 200006 / CBS 805.95 / DAOM BR144)</name>
    <name type="common">Pythium ultimum</name>
    <dbReference type="NCBI Taxonomy" id="431595"/>
    <lineage>
        <taxon>Eukaryota</taxon>
        <taxon>Sar</taxon>
        <taxon>Stramenopiles</taxon>
        <taxon>Oomycota</taxon>
        <taxon>Peronosporomycetes</taxon>
        <taxon>Pythiales</taxon>
        <taxon>Pythiaceae</taxon>
        <taxon>Globisporangium</taxon>
    </lineage>
</organism>
<dbReference type="Pfam" id="PF08423">
    <property type="entry name" value="Rad51"/>
    <property type="match status" value="1"/>
</dbReference>
<dbReference type="GO" id="GO:0140664">
    <property type="term" value="F:ATP-dependent DNA damage sensor activity"/>
    <property type="evidence" value="ECO:0007669"/>
    <property type="project" value="InterPro"/>
</dbReference>
<evidence type="ECO:0000256" key="1">
    <source>
        <dbReference type="ARBA" id="ARBA00004123"/>
    </source>
</evidence>
<evidence type="ECO:0000256" key="3">
    <source>
        <dbReference type="ARBA" id="ARBA00022763"/>
    </source>
</evidence>
<reference evidence="8" key="3">
    <citation type="submission" date="2015-02" db="UniProtKB">
        <authorList>
            <consortium name="EnsemblProtists"/>
        </authorList>
    </citation>
    <scope>IDENTIFICATION</scope>
    <source>
        <strain evidence="8">DAOM BR144</strain>
    </source>
</reference>
<dbReference type="CDD" id="cd19491">
    <property type="entry name" value="XRCC3"/>
    <property type="match status" value="1"/>
</dbReference>
<keyword evidence="6" id="KW-0539">Nucleus</keyword>
<dbReference type="GO" id="GO:0005657">
    <property type="term" value="C:replication fork"/>
    <property type="evidence" value="ECO:0007669"/>
    <property type="project" value="TreeGrafter"/>
</dbReference>
<reference evidence="9" key="1">
    <citation type="journal article" date="2010" name="Genome Biol.">
        <title>Genome sequence of the necrotrophic plant pathogen Pythium ultimum reveals original pathogenicity mechanisms and effector repertoire.</title>
        <authorList>
            <person name="Levesque C.A."/>
            <person name="Brouwer H."/>
            <person name="Cano L."/>
            <person name="Hamilton J.P."/>
            <person name="Holt C."/>
            <person name="Huitema E."/>
            <person name="Raffaele S."/>
            <person name="Robideau G.P."/>
            <person name="Thines M."/>
            <person name="Win J."/>
            <person name="Zerillo M.M."/>
            <person name="Beakes G.W."/>
            <person name="Boore J.L."/>
            <person name="Busam D."/>
            <person name="Dumas B."/>
            <person name="Ferriera S."/>
            <person name="Fuerstenberg S.I."/>
            <person name="Gachon C.M."/>
            <person name="Gaulin E."/>
            <person name="Govers F."/>
            <person name="Grenville-Briggs L."/>
            <person name="Horner N."/>
            <person name="Hostetler J."/>
            <person name="Jiang R.H."/>
            <person name="Johnson J."/>
            <person name="Krajaejun T."/>
            <person name="Lin H."/>
            <person name="Meijer H.J."/>
            <person name="Moore B."/>
            <person name="Morris P."/>
            <person name="Phuntmart V."/>
            <person name="Puiu D."/>
            <person name="Shetty J."/>
            <person name="Stajich J.E."/>
            <person name="Tripathy S."/>
            <person name="Wawra S."/>
            <person name="van West P."/>
            <person name="Whitty B.R."/>
            <person name="Coutinho P.M."/>
            <person name="Henrissat B."/>
            <person name="Martin F."/>
            <person name="Thomas P.D."/>
            <person name="Tyler B.M."/>
            <person name="De Vries R.P."/>
            <person name="Kamoun S."/>
            <person name="Yandell M."/>
            <person name="Tisserat N."/>
            <person name="Buell C.R."/>
        </authorList>
    </citation>
    <scope>NUCLEOTIDE SEQUENCE</scope>
    <source>
        <strain evidence="9">DAOM:BR144</strain>
    </source>
</reference>
<dbReference type="GO" id="GO:0033065">
    <property type="term" value="C:Rad51C-XRCC3 complex"/>
    <property type="evidence" value="ECO:0007669"/>
    <property type="project" value="TreeGrafter"/>
</dbReference>
<reference evidence="9" key="2">
    <citation type="submission" date="2010-04" db="EMBL/GenBank/DDBJ databases">
        <authorList>
            <person name="Buell R."/>
            <person name="Hamilton J."/>
            <person name="Hostetler J."/>
        </authorList>
    </citation>
    <scope>NUCLEOTIDE SEQUENCE [LARGE SCALE GENOMIC DNA]</scope>
    <source>
        <strain evidence="9">DAOM:BR144</strain>
    </source>
</reference>
<keyword evidence="9" id="KW-1185">Reference proteome</keyword>
<evidence type="ECO:0000256" key="6">
    <source>
        <dbReference type="ARBA" id="ARBA00023242"/>
    </source>
</evidence>
<dbReference type="PANTHER" id="PTHR46487">
    <property type="entry name" value="DNA REPAIR PROTEIN XRCC3"/>
    <property type="match status" value="1"/>
</dbReference>
<dbReference type="EMBL" id="GL376619">
    <property type="status" value="NOT_ANNOTATED_CDS"/>
    <property type="molecule type" value="Genomic_DNA"/>
</dbReference>
<evidence type="ECO:0000259" key="7">
    <source>
        <dbReference type="PROSITE" id="PS50162"/>
    </source>
</evidence>
<dbReference type="PIRSF" id="PIRSF005856">
    <property type="entry name" value="Rad51"/>
    <property type="match status" value="1"/>
</dbReference>
<dbReference type="InterPro" id="IPR013632">
    <property type="entry name" value="Rad51_C"/>
</dbReference>
<dbReference type="Proteomes" id="UP000019132">
    <property type="component" value="Unassembled WGS sequence"/>
</dbReference>
<dbReference type="STRING" id="431595.K3WTF5"/>
<keyword evidence="4" id="KW-0067">ATP-binding</keyword>
<dbReference type="HOGENOM" id="CLU_041732_1_0_1"/>
<dbReference type="VEuPathDB" id="FungiDB:PYU1_G008233"/>
<dbReference type="InterPro" id="IPR020588">
    <property type="entry name" value="RecA_ATP-bd"/>
</dbReference>
<dbReference type="InterPro" id="IPR016467">
    <property type="entry name" value="DNA_recomb/repair_RecA-like"/>
</dbReference>